<dbReference type="InterPro" id="IPR047012">
    <property type="entry name" value="ICAM_VCAM"/>
</dbReference>
<dbReference type="InterPro" id="IPR013098">
    <property type="entry name" value="Ig_I-set"/>
</dbReference>
<evidence type="ECO:0000313" key="5">
    <source>
        <dbReference type="Proteomes" id="UP000283210"/>
    </source>
</evidence>
<accession>A0A437D460</accession>
<evidence type="ECO:0000313" key="4">
    <source>
        <dbReference type="EMBL" id="RVE69668.1"/>
    </source>
</evidence>
<protein>
    <recommendedName>
        <fullName evidence="3">Ig-like domain-containing protein</fullName>
    </recommendedName>
</protein>
<dbReference type="SMART" id="SM00408">
    <property type="entry name" value="IGc2"/>
    <property type="match status" value="3"/>
</dbReference>
<dbReference type="InterPro" id="IPR003598">
    <property type="entry name" value="Ig_sub2"/>
</dbReference>
<reference evidence="4 5" key="1">
    <citation type="submission" date="2018-11" db="EMBL/GenBank/DDBJ databases">
        <authorList>
            <person name="Lopez-Roques C."/>
            <person name="Donnadieu C."/>
            <person name="Bouchez O."/>
            <person name="Klopp C."/>
            <person name="Cabau C."/>
            <person name="Zahm M."/>
        </authorList>
    </citation>
    <scope>NUCLEOTIDE SEQUENCE [LARGE SCALE GENOMIC DNA]</scope>
    <source>
        <strain evidence="4">RS831</strain>
        <tissue evidence="4">Whole body</tissue>
    </source>
</reference>
<dbReference type="Pfam" id="PF07679">
    <property type="entry name" value="I-set"/>
    <property type="match status" value="1"/>
</dbReference>
<keyword evidence="1" id="KW-0472">Membrane</keyword>
<evidence type="ECO:0000256" key="1">
    <source>
        <dbReference type="SAM" id="Phobius"/>
    </source>
</evidence>
<proteinExistence type="predicted"/>
<gene>
    <name evidence="4" type="ORF">OJAV_G00080310</name>
</gene>
<dbReference type="EMBL" id="CM012444">
    <property type="protein sequence ID" value="RVE69668.1"/>
    <property type="molecule type" value="Genomic_DNA"/>
</dbReference>
<feature type="signal peptide" evidence="2">
    <location>
        <begin position="1"/>
        <end position="24"/>
    </location>
</feature>
<dbReference type="SMART" id="SM00409">
    <property type="entry name" value="IG"/>
    <property type="match status" value="4"/>
</dbReference>
<keyword evidence="1" id="KW-0812">Transmembrane</keyword>
<evidence type="ECO:0000256" key="2">
    <source>
        <dbReference type="SAM" id="SignalP"/>
    </source>
</evidence>
<dbReference type="SUPFAM" id="SSF48726">
    <property type="entry name" value="Immunoglobulin"/>
    <property type="match status" value="5"/>
</dbReference>
<dbReference type="InterPro" id="IPR013768">
    <property type="entry name" value="ICAM_N"/>
</dbReference>
<dbReference type="GO" id="GO:0005178">
    <property type="term" value="F:integrin binding"/>
    <property type="evidence" value="ECO:0007669"/>
    <property type="project" value="InterPro"/>
</dbReference>
<dbReference type="InterPro" id="IPR007110">
    <property type="entry name" value="Ig-like_dom"/>
</dbReference>
<feature type="chain" id="PRO_5019046768" description="Ig-like domain-containing protein" evidence="2">
    <location>
        <begin position="25"/>
        <end position="756"/>
    </location>
</feature>
<feature type="transmembrane region" description="Helical" evidence="1">
    <location>
        <begin position="692"/>
        <end position="718"/>
    </location>
</feature>
<dbReference type="InterPro" id="IPR013783">
    <property type="entry name" value="Ig-like_fold"/>
</dbReference>
<dbReference type="InterPro" id="IPR003599">
    <property type="entry name" value="Ig_sub"/>
</dbReference>
<feature type="domain" description="Ig-like" evidence="3">
    <location>
        <begin position="111"/>
        <end position="207"/>
    </location>
</feature>
<dbReference type="PANTHER" id="PTHR13771:SF9">
    <property type="entry name" value="INTERCELLULAR ADHESION MOLECULE 5"/>
    <property type="match status" value="1"/>
</dbReference>
<keyword evidence="2" id="KW-0732">Signal</keyword>
<keyword evidence="5" id="KW-1185">Reference proteome</keyword>
<feature type="domain" description="Ig-like" evidence="3">
    <location>
        <begin position="610"/>
        <end position="687"/>
    </location>
</feature>
<evidence type="ECO:0000259" key="3">
    <source>
        <dbReference type="PROSITE" id="PS50835"/>
    </source>
</evidence>
<dbReference type="GO" id="GO:0007155">
    <property type="term" value="P:cell adhesion"/>
    <property type="evidence" value="ECO:0007669"/>
    <property type="project" value="InterPro"/>
</dbReference>
<name>A0A437D460_ORYJA</name>
<dbReference type="AlphaFoldDB" id="A0A437D460"/>
<dbReference type="Gene3D" id="2.60.40.10">
    <property type="entry name" value="Immunoglobulins"/>
    <property type="match status" value="6"/>
</dbReference>
<dbReference type="Pfam" id="PF03921">
    <property type="entry name" value="ICAM_N"/>
    <property type="match status" value="1"/>
</dbReference>
<dbReference type="Proteomes" id="UP000283210">
    <property type="component" value="Chromosome 8"/>
</dbReference>
<dbReference type="OrthoDB" id="5843397at2759"/>
<feature type="domain" description="Ig-like" evidence="3">
    <location>
        <begin position="366"/>
        <end position="450"/>
    </location>
</feature>
<dbReference type="PROSITE" id="PS50835">
    <property type="entry name" value="IG_LIKE"/>
    <property type="match status" value="4"/>
</dbReference>
<dbReference type="InterPro" id="IPR036179">
    <property type="entry name" value="Ig-like_dom_sf"/>
</dbReference>
<organism evidence="4 5">
    <name type="scientific">Oryzias javanicus</name>
    <name type="common">Javanese ricefish</name>
    <name type="synonym">Aplocheilus javanicus</name>
    <dbReference type="NCBI Taxonomy" id="123683"/>
    <lineage>
        <taxon>Eukaryota</taxon>
        <taxon>Metazoa</taxon>
        <taxon>Chordata</taxon>
        <taxon>Craniata</taxon>
        <taxon>Vertebrata</taxon>
        <taxon>Euteleostomi</taxon>
        <taxon>Actinopterygii</taxon>
        <taxon>Neopterygii</taxon>
        <taxon>Teleostei</taxon>
        <taxon>Neoteleostei</taxon>
        <taxon>Acanthomorphata</taxon>
        <taxon>Ovalentaria</taxon>
        <taxon>Atherinomorphae</taxon>
        <taxon>Beloniformes</taxon>
        <taxon>Adrianichthyidae</taxon>
        <taxon>Oryziinae</taxon>
        <taxon>Oryzias</taxon>
    </lineage>
</organism>
<sequence length="756" mass="84111">MSDRILIVQLFAGLILIMAGKTTSCHIELSPSTVVVKYGDRVSVNCSTSLSNITGMGLESPVEGTGAENTTHLIWTVDSLTEWDIEPLCYVVAPDGNDCTKKIQVIVYSFPENISISSSSLNSVMTEGETHNFTCEIPNIAPVRKLTVRWYKDDKLVHENELNSPSKKPTNQSSFYVFFPRRQDNRATFRCEAFMDLGPDGPQLNLSSQDYSIEVLFGPDIDCSGLIVQEGETLEGKCLVAGNPMPEVEWLKNGLPTNLSIPLGRNDTGIYTVKAEGRFEVTKTIQISVFYGPEKTCQSTLTIPEHTPRISCTGGSPQPLEIWYKDDVEVKLPKNLTRRDAGQYFIRSFNNVSSINFTVNVIVLYPPTDIVELENAEVQFGDTLDLKCSSMGGPQPDYSWTYYQMANVMEKKQDGVSHLIVKNATGLNMGSYTCHAGNQEGNVSKTVRVTVKGAKQECPIQIIPDTMVLQYQSWAQQAACIPMSTESSNVKKIYWKANHRRTNGTEWTPDTEDDWDPHPVCHGVFNGIGECHKPLHYTLYNLMGENNTRCSKSEVRSPVNVSCTTNITLKRTHNDVNIRCEARLNLPPAGGHPPPSVFSDSLNISVCYKPEINTTKLADTVPLITGYDEDLVCEADGRQPLSISWSYMSASGPKNSFNKTLRVSAAGYYNCTVSNPCGSTTHMVKVIFKEDYLPLIAGFVALTVIIISIIFVFIYSIYYKNTKMRRYSLKNPKLSTHHGNVAHNGWDTQFPMTKLS</sequence>
<feature type="domain" description="Ig-like" evidence="3">
    <location>
        <begin position="219"/>
        <end position="313"/>
    </location>
</feature>
<dbReference type="PANTHER" id="PTHR13771">
    <property type="entry name" value="INTERCELLULAR ADHESION MOLECULE"/>
    <property type="match status" value="1"/>
</dbReference>
<reference evidence="4 5" key="2">
    <citation type="submission" date="2019-01" db="EMBL/GenBank/DDBJ databases">
        <title>A chromosome length genome reference of the Java medaka (oryzias javanicus).</title>
        <authorList>
            <person name="Herpin A."/>
            <person name="Takehana Y."/>
            <person name="Naruse K."/>
            <person name="Ansai S."/>
            <person name="Kawaguchi M."/>
        </authorList>
    </citation>
    <scope>NUCLEOTIDE SEQUENCE [LARGE SCALE GENOMIC DNA]</scope>
    <source>
        <strain evidence="4">RS831</strain>
        <tissue evidence="4">Whole body</tissue>
    </source>
</reference>
<keyword evidence="1" id="KW-1133">Transmembrane helix</keyword>